<dbReference type="CDD" id="cd05233">
    <property type="entry name" value="SDR_c"/>
    <property type="match status" value="1"/>
</dbReference>
<dbReference type="OrthoDB" id="9876299at2759"/>
<evidence type="ECO:0000313" key="3">
    <source>
        <dbReference type="EMBL" id="KNZ45929.1"/>
    </source>
</evidence>
<name>A0A0L6UBK3_9BASI</name>
<comment type="similarity">
    <text evidence="1">Belongs to the short-chain dehydrogenases/reductases (SDR) family.</text>
</comment>
<reference evidence="3 4" key="1">
    <citation type="submission" date="2015-08" db="EMBL/GenBank/DDBJ databases">
        <title>Next Generation Sequencing and Analysis of the Genome of Puccinia sorghi L Schw, the Causal Agent of Maize Common Rust.</title>
        <authorList>
            <person name="Rochi L."/>
            <person name="Burguener G."/>
            <person name="Darino M."/>
            <person name="Turjanski A."/>
            <person name="Kreff E."/>
            <person name="Dieguez M.J."/>
            <person name="Sacco F."/>
        </authorList>
    </citation>
    <scope>NUCLEOTIDE SEQUENCE [LARGE SCALE GENOMIC DNA]</scope>
    <source>
        <strain evidence="3 4">RO10H11247</strain>
    </source>
</reference>
<evidence type="ECO:0000313" key="4">
    <source>
        <dbReference type="Proteomes" id="UP000037035"/>
    </source>
</evidence>
<dbReference type="Gene3D" id="3.40.50.720">
    <property type="entry name" value="NAD(P)-binding Rossmann-like Domain"/>
    <property type="match status" value="1"/>
</dbReference>
<dbReference type="Pfam" id="PF00106">
    <property type="entry name" value="adh_short"/>
    <property type="match status" value="1"/>
</dbReference>
<keyword evidence="4" id="KW-1185">Reference proteome</keyword>
<organism evidence="3 4">
    <name type="scientific">Puccinia sorghi</name>
    <dbReference type="NCBI Taxonomy" id="27349"/>
    <lineage>
        <taxon>Eukaryota</taxon>
        <taxon>Fungi</taxon>
        <taxon>Dikarya</taxon>
        <taxon>Basidiomycota</taxon>
        <taxon>Pucciniomycotina</taxon>
        <taxon>Pucciniomycetes</taxon>
        <taxon>Pucciniales</taxon>
        <taxon>Pucciniaceae</taxon>
        <taxon>Puccinia</taxon>
    </lineage>
</organism>
<sequence length="317" mass="35428">MIASSTPADRALCAPVRGLTQNAPGLRESNPGQYSGDAYDFSFRDSWMRMLTGGSRGIGLSCLEILLKSPLRANVVSLSRSFPQRLQELKKSHHENLLVVQGDVKNDEDNKTAVDSAVKTFSSVDCLILNSGIIDFERIDKNKSLDGWREVFEVNFFPLVSMLKHSLVHLRKAKGRVIFISSTASVLGVSSCRRSKQGGHEFPLSNARSRGARHHIHLVAPRCDRHRHAKAAEVGSFSIKLINWFLPRMMVNDTGKNLMTPTVYQELYELFESSKIVKPDKPAEVIANLAIRADRDTLTGKFLVWDDDELKAYRSAC</sequence>
<dbReference type="VEuPathDB" id="FungiDB:VP01_769g8"/>
<dbReference type="PANTHER" id="PTHR43008:SF8">
    <property type="entry name" value="BENZIL REDUCTASE ((S)-BENZOIN FORMING) IRC24"/>
    <property type="match status" value="1"/>
</dbReference>
<proteinExistence type="inferred from homology"/>
<protein>
    <submittedName>
        <fullName evidence="3">Uncharacterized protein</fullName>
    </submittedName>
</protein>
<gene>
    <name evidence="3" type="ORF">VP01_769g8</name>
</gene>
<dbReference type="GO" id="GO:0050664">
    <property type="term" value="F:oxidoreductase activity, acting on NAD(P)H, oxygen as acceptor"/>
    <property type="evidence" value="ECO:0007669"/>
    <property type="project" value="TreeGrafter"/>
</dbReference>
<evidence type="ECO:0000256" key="1">
    <source>
        <dbReference type="ARBA" id="ARBA00006484"/>
    </source>
</evidence>
<keyword evidence="2" id="KW-0560">Oxidoreductase</keyword>
<dbReference type="GO" id="GO:0016616">
    <property type="term" value="F:oxidoreductase activity, acting on the CH-OH group of donors, NAD or NADP as acceptor"/>
    <property type="evidence" value="ECO:0007669"/>
    <property type="project" value="UniProtKB-ARBA"/>
</dbReference>
<dbReference type="EMBL" id="LAVV01013160">
    <property type="protein sequence ID" value="KNZ45929.1"/>
    <property type="molecule type" value="Genomic_DNA"/>
</dbReference>
<dbReference type="STRING" id="27349.A0A0L6UBK3"/>
<comment type="caution">
    <text evidence="3">The sequence shown here is derived from an EMBL/GenBank/DDBJ whole genome shotgun (WGS) entry which is preliminary data.</text>
</comment>
<evidence type="ECO:0000256" key="2">
    <source>
        <dbReference type="ARBA" id="ARBA00023002"/>
    </source>
</evidence>
<dbReference type="InterPro" id="IPR002347">
    <property type="entry name" value="SDR_fam"/>
</dbReference>
<accession>A0A0L6UBK3</accession>
<dbReference type="AlphaFoldDB" id="A0A0L6UBK3"/>
<dbReference type="PANTHER" id="PTHR43008">
    <property type="entry name" value="BENZIL REDUCTASE"/>
    <property type="match status" value="1"/>
</dbReference>
<dbReference type="PRINTS" id="PR00081">
    <property type="entry name" value="GDHRDH"/>
</dbReference>
<dbReference type="SUPFAM" id="SSF51735">
    <property type="entry name" value="NAD(P)-binding Rossmann-fold domains"/>
    <property type="match status" value="1"/>
</dbReference>
<dbReference type="Proteomes" id="UP000037035">
    <property type="component" value="Unassembled WGS sequence"/>
</dbReference>
<dbReference type="InterPro" id="IPR036291">
    <property type="entry name" value="NAD(P)-bd_dom_sf"/>
</dbReference>